<feature type="compositionally biased region" description="Basic and acidic residues" evidence="1">
    <location>
        <begin position="183"/>
        <end position="204"/>
    </location>
</feature>
<protein>
    <submittedName>
        <fullName evidence="2">Uncharacterized protein</fullName>
    </submittedName>
</protein>
<sequence>MKGDCSKRACRHCNVWKAPLTCWNDNCARLWGSQLGTVIDFDSEWVNLRLNLLVEGFECHFQKLTMMYQSLFNTNVSLNSVVDLLDIRSMNAQMMNSSMLMWRKERRMKKKKKPQRSDSETSSSKSSASEDNLSGVSMFDEDAINMRLKREQQLFEWSLVTGSQSNQNFSPVQQRSKLVGKIQGEKSKKSDRKVVPDKDIEDAQHANSRTYKTTHVVDGDGDVSINQLIEKVAGQSRVTSPKQV</sequence>
<feature type="region of interest" description="Disordered" evidence="1">
    <location>
        <begin position="101"/>
        <end position="133"/>
    </location>
</feature>
<feature type="compositionally biased region" description="Low complexity" evidence="1">
    <location>
        <begin position="120"/>
        <end position="133"/>
    </location>
</feature>
<reference evidence="3" key="1">
    <citation type="submission" date="2016-06" db="EMBL/GenBank/DDBJ databases">
        <title>Parallel loss of symbiosis genes in relatives of nitrogen-fixing non-legume Parasponia.</title>
        <authorList>
            <person name="Van Velzen R."/>
            <person name="Holmer R."/>
            <person name="Bu F."/>
            <person name="Rutten L."/>
            <person name="Van Zeijl A."/>
            <person name="Liu W."/>
            <person name="Santuari L."/>
            <person name="Cao Q."/>
            <person name="Sharma T."/>
            <person name="Shen D."/>
            <person name="Roswanjaya Y."/>
            <person name="Wardhani T."/>
            <person name="Kalhor M.S."/>
            <person name="Jansen J."/>
            <person name="Van den Hoogen J."/>
            <person name="Gungor B."/>
            <person name="Hartog M."/>
            <person name="Hontelez J."/>
            <person name="Verver J."/>
            <person name="Yang W.-C."/>
            <person name="Schijlen E."/>
            <person name="Repin R."/>
            <person name="Schilthuizen M."/>
            <person name="Schranz E."/>
            <person name="Heidstra R."/>
            <person name="Miyata K."/>
            <person name="Fedorova E."/>
            <person name="Kohlen W."/>
            <person name="Bisseling T."/>
            <person name="Smit S."/>
            <person name="Geurts R."/>
        </authorList>
    </citation>
    <scope>NUCLEOTIDE SEQUENCE [LARGE SCALE GENOMIC DNA]</scope>
    <source>
        <strain evidence="3">cv. WU1-14</strain>
    </source>
</reference>
<feature type="region of interest" description="Disordered" evidence="1">
    <location>
        <begin position="183"/>
        <end position="212"/>
    </location>
</feature>
<evidence type="ECO:0000313" key="3">
    <source>
        <dbReference type="Proteomes" id="UP000237105"/>
    </source>
</evidence>
<gene>
    <name evidence="2" type="ORF">PanWU01x14_186910</name>
</gene>
<accession>A0A2P5C3I4</accession>
<feature type="compositionally biased region" description="Basic residues" evidence="1">
    <location>
        <begin position="104"/>
        <end position="114"/>
    </location>
</feature>
<keyword evidence="3" id="KW-1185">Reference proteome</keyword>
<dbReference type="OrthoDB" id="10634523at2759"/>
<dbReference type="Proteomes" id="UP000237105">
    <property type="component" value="Unassembled WGS sequence"/>
</dbReference>
<organism evidence="2 3">
    <name type="scientific">Parasponia andersonii</name>
    <name type="common">Sponia andersonii</name>
    <dbReference type="NCBI Taxonomy" id="3476"/>
    <lineage>
        <taxon>Eukaryota</taxon>
        <taxon>Viridiplantae</taxon>
        <taxon>Streptophyta</taxon>
        <taxon>Embryophyta</taxon>
        <taxon>Tracheophyta</taxon>
        <taxon>Spermatophyta</taxon>
        <taxon>Magnoliopsida</taxon>
        <taxon>eudicotyledons</taxon>
        <taxon>Gunneridae</taxon>
        <taxon>Pentapetalae</taxon>
        <taxon>rosids</taxon>
        <taxon>fabids</taxon>
        <taxon>Rosales</taxon>
        <taxon>Cannabaceae</taxon>
        <taxon>Parasponia</taxon>
    </lineage>
</organism>
<proteinExistence type="predicted"/>
<evidence type="ECO:0000313" key="2">
    <source>
        <dbReference type="EMBL" id="PON55623.1"/>
    </source>
</evidence>
<comment type="caution">
    <text evidence="2">The sequence shown here is derived from an EMBL/GenBank/DDBJ whole genome shotgun (WGS) entry which is preliminary data.</text>
</comment>
<name>A0A2P5C3I4_PARAD</name>
<dbReference type="AlphaFoldDB" id="A0A2P5C3I4"/>
<evidence type="ECO:0000256" key="1">
    <source>
        <dbReference type="SAM" id="MobiDB-lite"/>
    </source>
</evidence>
<dbReference type="EMBL" id="JXTB01000181">
    <property type="protein sequence ID" value="PON55623.1"/>
    <property type="molecule type" value="Genomic_DNA"/>
</dbReference>